<dbReference type="PANTHER" id="PTHR47966:SF47">
    <property type="entry name" value="ENDOPEPTIDASE, PUTATIVE (AFU_ORTHOLOGUE AFUA_3G01220)-RELATED"/>
    <property type="match status" value="1"/>
</dbReference>
<protein>
    <recommendedName>
        <fullName evidence="8">Peptidase A1 domain-containing protein</fullName>
    </recommendedName>
</protein>
<evidence type="ECO:0000259" key="8">
    <source>
        <dbReference type="PROSITE" id="PS51767"/>
    </source>
</evidence>
<evidence type="ECO:0000313" key="9">
    <source>
        <dbReference type="EMBL" id="KAK2607027.1"/>
    </source>
</evidence>
<dbReference type="SUPFAM" id="SSF50630">
    <property type="entry name" value="Acid proteases"/>
    <property type="match status" value="1"/>
</dbReference>
<dbReference type="InterPro" id="IPR001461">
    <property type="entry name" value="Aspartic_peptidase_A1"/>
</dbReference>
<proteinExistence type="inferred from homology"/>
<organism evidence="9 10">
    <name type="scientific">Phomopsis amygdali</name>
    <name type="common">Fusicoccum amygdali</name>
    <dbReference type="NCBI Taxonomy" id="1214568"/>
    <lineage>
        <taxon>Eukaryota</taxon>
        <taxon>Fungi</taxon>
        <taxon>Dikarya</taxon>
        <taxon>Ascomycota</taxon>
        <taxon>Pezizomycotina</taxon>
        <taxon>Sordariomycetes</taxon>
        <taxon>Sordariomycetidae</taxon>
        <taxon>Diaporthales</taxon>
        <taxon>Diaporthaceae</taxon>
        <taxon>Diaporthe</taxon>
    </lineage>
</organism>
<dbReference type="CDD" id="cd05471">
    <property type="entry name" value="pepsin_like"/>
    <property type="match status" value="1"/>
</dbReference>
<dbReference type="GO" id="GO:0000324">
    <property type="term" value="C:fungal-type vacuole"/>
    <property type="evidence" value="ECO:0007669"/>
    <property type="project" value="TreeGrafter"/>
</dbReference>
<dbReference type="PANTHER" id="PTHR47966">
    <property type="entry name" value="BETA-SITE APP-CLEAVING ENZYME, ISOFORM A-RELATED"/>
    <property type="match status" value="1"/>
</dbReference>
<evidence type="ECO:0000256" key="4">
    <source>
        <dbReference type="PIRSR" id="PIRSR601461-2"/>
    </source>
</evidence>
<comment type="similarity">
    <text evidence="1 5">Belongs to the peptidase A1 family.</text>
</comment>
<sequence length="469" mass="50860">MLDILLITGFIALAVVADRPPLPAWGPRPLTLEHRGPIQTALPDASSRHDHPIPQSRSKRGAKDRFRKTENYAHLHRYSGRPFGKYSASNGLGLPHNSNRLDGSQNITDLNSGFWYGVNVTLGTQELTLVLDTGSSDTWVFSNNTNCIGITGPDGEPIGDRMCTFGPRFQGDFPQGPYEHEHFSTDYWRNQTVNGSLGQMDVTVGGVHVTNQTVGLADSATWWLGSGRSSGVLGLAYPGLTKAFFDPDGPGNLSYQSTYSPVFSTMIAQGLTEGFFSLALNRPGSSETAGVIAFGGVPDDLEGIEWGRNARTDIIIANVDGVDSSASEYSFYTIIADGWYFDGATDERRFAYIVDSDTPLNILPTDIVDEIAEAFDPPAEYSDMFGFYVVDCDAIIPEVAVVINGTSFYLNSADLVLDAAKGINDPCFIAFNDGGPDGPYVLGSVFLKNVLAVFDIENAVMEFAGREFY</sequence>
<keyword evidence="5" id="KW-0378">Hydrolase</keyword>
<dbReference type="Gene3D" id="2.40.70.10">
    <property type="entry name" value="Acid Proteases"/>
    <property type="match status" value="2"/>
</dbReference>
<feature type="signal peptide" evidence="7">
    <location>
        <begin position="1"/>
        <end position="17"/>
    </location>
</feature>
<keyword evidence="4" id="KW-1015">Disulfide bond</keyword>
<feature type="active site" evidence="3">
    <location>
        <position position="355"/>
    </location>
</feature>
<keyword evidence="5" id="KW-0645">Protease</keyword>
<evidence type="ECO:0000256" key="6">
    <source>
        <dbReference type="SAM" id="MobiDB-lite"/>
    </source>
</evidence>
<dbReference type="PROSITE" id="PS51767">
    <property type="entry name" value="PEPTIDASE_A1"/>
    <property type="match status" value="1"/>
</dbReference>
<dbReference type="GO" id="GO:0006508">
    <property type="term" value="P:proteolysis"/>
    <property type="evidence" value="ECO:0007669"/>
    <property type="project" value="UniProtKB-KW"/>
</dbReference>
<gene>
    <name evidence="9" type="ORF">N8I77_005736</name>
</gene>
<dbReference type="EMBL" id="JAUJFL010000003">
    <property type="protein sequence ID" value="KAK2607027.1"/>
    <property type="molecule type" value="Genomic_DNA"/>
</dbReference>
<keyword evidence="10" id="KW-1185">Reference proteome</keyword>
<evidence type="ECO:0000313" key="10">
    <source>
        <dbReference type="Proteomes" id="UP001265746"/>
    </source>
</evidence>
<evidence type="ECO:0000256" key="3">
    <source>
        <dbReference type="PIRSR" id="PIRSR601461-1"/>
    </source>
</evidence>
<evidence type="ECO:0000256" key="7">
    <source>
        <dbReference type="SAM" id="SignalP"/>
    </source>
</evidence>
<dbReference type="GO" id="GO:0004190">
    <property type="term" value="F:aspartic-type endopeptidase activity"/>
    <property type="evidence" value="ECO:0007669"/>
    <property type="project" value="UniProtKB-KW"/>
</dbReference>
<dbReference type="AlphaFoldDB" id="A0AAD9W516"/>
<comment type="caution">
    <text evidence="9">The sequence shown here is derived from an EMBL/GenBank/DDBJ whole genome shotgun (WGS) entry which is preliminary data.</text>
</comment>
<name>A0AAD9W516_PHOAM</name>
<feature type="domain" description="Peptidase A1" evidence="8">
    <location>
        <begin position="116"/>
        <end position="464"/>
    </location>
</feature>
<evidence type="ECO:0000256" key="5">
    <source>
        <dbReference type="RuleBase" id="RU000454"/>
    </source>
</evidence>
<dbReference type="PROSITE" id="PS00141">
    <property type="entry name" value="ASP_PROTEASE"/>
    <property type="match status" value="1"/>
</dbReference>
<dbReference type="InterPro" id="IPR033121">
    <property type="entry name" value="PEPTIDASE_A1"/>
</dbReference>
<accession>A0AAD9W516</accession>
<feature type="chain" id="PRO_5041925810" description="Peptidase A1 domain-containing protein" evidence="7">
    <location>
        <begin position="18"/>
        <end position="469"/>
    </location>
</feature>
<dbReference type="Proteomes" id="UP001265746">
    <property type="component" value="Unassembled WGS sequence"/>
</dbReference>
<reference evidence="9" key="1">
    <citation type="submission" date="2023-06" db="EMBL/GenBank/DDBJ databases">
        <authorList>
            <person name="Noh H."/>
        </authorList>
    </citation>
    <scope>NUCLEOTIDE SEQUENCE</scope>
    <source>
        <strain evidence="9">DUCC20226</strain>
    </source>
</reference>
<feature type="region of interest" description="Disordered" evidence="6">
    <location>
        <begin position="41"/>
        <end position="65"/>
    </location>
</feature>
<dbReference type="Pfam" id="PF00026">
    <property type="entry name" value="Asp"/>
    <property type="match status" value="1"/>
</dbReference>
<dbReference type="InterPro" id="IPR034164">
    <property type="entry name" value="Pepsin-like_dom"/>
</dbReference>
<dbReference type="InterPro" id="IPR001969">
    <property type="entry name" value="Aspartic_peptidase_AS"/>
</dbReference>
<dbReference type="PRINTS" id="PR00792">
    <property type="entry name" value="PEPSIN"/>
</dbReference>
<feature type="disulfide bond" evidence="4">
    <location>
        <begin position="147"/>
        <end position="163"/>
    </location>
</feature>
<keyword evidence="2 5" id="KW-0064">Aspartyl protease</keyword>
<evidence type="ECO:0000256" key="2">
    <source>
        <dbReference type="ARBA" id="ARBA00022750"/>
    </source>
</evidence>
<feature type="active site" evidence="3">
    <location>
        <position position="132"/>
    </location>
</feature>
<evidence type="ECO:0000256" key="1">
    <source>
        <dbReference type="ARBA" id="ARBA00007447"/>
    </source>
</evidence>
<dbReference type="InterPro" id="IPR021109">
    <property type="entry name" value="Peptidase_aspartic_dom_sf"/>
</dbReference>
<keyword evidence="7" id="KW-0732">Signal</keyword>